<feature type="compositionally biased region" description="Polar residues" evidence="1">
    <location>
        <begin position="281"/>
        <end position="291"/>
    </location>
</feature>
<evidence type="ECO:0000256" key="1">
    <source>
        <dbReference type="SAM" id="MobiDB-lite"/>
    </source>
</evidence>
<comment type="caution">
    <text evidence="2">The sequence shown here is derived from an EMBL/GenBank/DDBJ whole genome shotgun (WGS) entry which is preliminary data.</text>
</comment>
<sequence>MPPTSTTTGRGVVVGVRALPDPSCQSPRPECRTVRTLIAPTRVCGIPDTYAASGPPATPWRQHQQLHSPRAAATFAGTACTCGRPCPCMHPCPTYVALCDSPGPAPHPRLRSLFLLPGGLSMAILSPCPFRRLARIALVYGRRPMIGRDRHGRRAAGPYVAPTYCRAGLQADFGEPTPSSRRARAVSCAHDLGRAVILLRSAPPDRSTCLGLAESGPICSALASCDAPLIMAPAPSSPHHDPTRHLDHRSRVNRPSPSVNPRPWRACSLIPIASATTKCCEGNTQDSNSTEEANKGPTEKINEPTWDDHVYFPSVHDNSTHRDGAIYKNKRLQQEEYWFPDLADRTETQLEPVLEGVSREKGLGRSQTVLDRFGSPERNTLRAPNWAALEPCLSLKKKFEALSNLPQS</sequence>
<organism evidence="2 3">
    <name type="scientific">Digitaria exilis</name>
    <dbReference type="NCBI Taxonomy" id="1010633"/>
    <lineage>
        <taxon>Eukaryota</taxon>
        <taxon>Viridiplantae</taxon>
        <taxon>Streptophyta</taxon>
        <taxon>Embryophyta</taxon>
        <taxon>Tracheophyta</taxon>
        <taxon>Spermatophyta</taxon>
        <taxon>Magnoliopsida</taxon>
        <taxon>Liliopsida</taxon>
        <taxon>Poales</taxon>
        <taxon>Poaceae</taxon>
        <taxon>PACMAD clade</taxon>
        <taxon>Panicoideae</taxon>
        <taxon>Panicodae</taxon>
        <taxon>Paniceae</taxon>
        <taxon>Anthephorinae</taxon>
        <taxon>Digitaria</taxon>
    </lineage>
</organism>
<proteinExistence type="predicted"/>
<keyword evidence="3" id="KW-1185">Reference proteome</keyword>
<feature type="compositionally biased region" description="Basic and acidic residues" evidence="1">
    <location>
        <begin position="292"/>
        <end position="305"/>
    </location>
</feature>
<dbReference type="AlphaFoldDB" id="A0A835B689"/>
<reference evidence="2" key="1">
    <citation type="submission" date="2020-07" db="EMBL/GenBank/DDBJ databases">
        <title>Genome sequence and genetic diversity analysis of an under-domesticated orphan crop, white fonio (Digitaria exilis).</title>
        <authorList>
            <person name="Bennetzen J.L."/>
            <person name="Chen S."/>
            <person name="Ma X."/>
            <person name="Wang X."/>
            <person name="Yssel A.E.J."/>
            <person name="Chaluvadi S.R."/>
            <person name="Johnson M."/>
            <person name="Gangashetty P."/>
            <person name="Hamidou F."/>
            <person name="Sanogo M.D."/>
            <person name="Zwaenepoel A."/>
            <person name="Wallace J."/>
            <person name="Van De Peer Y."/>
            <person name="Van Deynze A."/>
        </authorList>
    </citation>
    <scope>NUCLEOTIDE SEQUENCE</scope>
    <source>
        <tissue evidence="2">Leaves</tissue>
    </source>
</reference>
<dbReference type="Proteomes" id="UP000636709">
    <property type="component" value="Unassembled WGS sequence"/>
</dbReference>
<gene>
    <name evidence="2" type="ORF">HU200_042811</name>
</gene>
<evidence type="ECO:0000313" key="3">
    <source>
        <dbReference type="Proteomes" id="UP000636709"/>
    </source>
</evidence>
<dbReference type="EMBL" id="JACEFO010002056">
    <property type="protein sequence ID" value="KAF8687147.1"/>
    <property type="molecule type" value="Genomic_DNA"/>
</dbReference>
<protein>
    <submittedName>
        <fullName evidence="2">Uncharacterized protein</fullName>
    </submittedName>
</protein>
<evidence type="ECO:0000313" key="2">
    <source>
        <dbReference type="EMBL" id="KAF8687147.1"/>
    </source>
</evidence>
<name>A0A835B689_9POAL</name>
<accession>A0A835B689</accession>
<feature type="region of interest" description="Disordered" evidence="1">
    <location>
        <begin position="233"/>
        <end position="260"/>
    </location>
</feature>
<feature type="region of interest" description="Disordered" evidence="1">
    <location>
        <begin position="281"/>
        <end position="305"/>
    </location>
</feature>